<reference evidence="1 2" key="1">
    <citation type="submission" date="2020-02" db="EMBL/GenBank/DDBJ databases">
        <title>Draft genome sequence of Haematococcus lacustris strain NIES-144.</title>
        <authorList>
            <person name="Morimoto D."/>
            <person name="Nakagawa S."/>
            <person name="Yoshida T."/>
            <person name="Sawayama S."/>
        </authorList>
    </citation>
    <scope>NUCLEOTIDE SEQUENCE [LARGE SCALE GENOMIC DNA]</scope>
    <source>
        <strain evidence="1 2">NIES-144</strain>
    </source>
</reference>
<proteinExistence type="predicted"/>
<evidence type="ECO:0000313" key="1">
    <source>
        <dbReference type="EMBL" id="GFH33297.1"/>
    </source>
</evidence>
<keyword evidence="2" id="KW-1185">Reference proteome</keyword>
<sequence length="123" mass="13186">EALIYYMPLDAADTLLAAMATLSPPSSCLLLTCIDQELLEASQTQLPQSSRGEALSGSNGNNLWFFHMDELLASPGYKSWATLQGPASSKHLAASRLHADTYVALYGGAECIVVASRRDELVP</sequence>
<feature type="non-terminal residue" evidence="1">
    <location>
        <position position="1"/>
    </location>
</feature>
<accession>A0A6A0ANG6</accession>
<organism evidence="1 2">
    <name type="scientific">Haematococcus lacustris</name>
    <name type="common">Green alga</name>
    <name type="synonym">Haematococcus pluvialis</name>
    <dbReference type="NCBI Taxonomy" id="44745"/>
    <lineage>
        <taxon>Eukaryota</taxon>
        <taxon>Viridiplantae</taxon>
        <taxon>Chlorophyta</taxon>
        <taxon>core chlorophytes</taxon>
        <taxon>Chlorophyceae</taxon>
        <taxon>CS clade</taxon>
        <taxon>Chlamydomonadales</taxon>
        <taxon>Haematococcaceae</taxon>
        <taxon>Haematococcus</taxon>
    </lineage>
</organism>
<gene>
    <name evidence="1" type="ORF">HaLaN_32646</name>
</gene>
<dbReference type="InterPro" id="IPR029063">
    <property type="entry name" value="SAM-dependent_MTases_sf"/>
</dbReference>
<protein>
    <submittedName>
        <fullName evidence="1">Uncharacterized protein</fullName>
    </submittedName>
</protein>
<dbReference type="Gene3D" id="3.40.50.150">
    <property type="entry name" value="Vaccinia Virus protein VP39"/>
    <property type="match status" value="1"/>
</dbReference>
<dbReference type="EMBL" id="BLLF01008238">
    <property type="protein sequence ID" value="GFH33297.1"/>
    <property type="molecule type" value="Genomic_DNA"/>
</dbReference>
<evidence type="ECO:0000313" key="2">
    <source>
        <dbReference type="Proteomes" id="UP000485058"/>
    </source>
</evidence>
<dbReference type="Proteomes" id="UP000485058">
    <property type="component" value="Unassembled WGS sequence"/>
</dbReference>
<name>A0A6A0ANG6_HAELA</name>
<comment type="caution">
    <text evidence="1">The sequence shown here is derived from an EMBL/GenBank/DDBJ whole genome shotgun (WGS) entry which is preliminary data.</text>
</comment>
<dbReference type="AlphaFoldDB" id="A0A6A0ANG6"/>